<comment type="caution">
    <text evidence="6">The sequence shown here is derived from an EMBL/GenBank/DDBJ whole genome shotgun (WGS) entry which is preliminary data.</text>
</comment>
<keyword evidence="7" id="KW-1185">Reference proteome</keyword>
<feature type="domain" description="Eukaryotic translation initiation factor 3 subunit C N-terminal" evidence="5">
    <location>
        <begin position="70"/>
        <end position="223"/>
    </location>
</feature>
<organism evidence="6 7">
    <name type="scientific">Tritrichomonas musculus</name>
    <dbReference type="NCBI Taxonomy" id="1915356"/>
    <lineage>
        <taxon>Eukaryota</taxon>
        <taxon>Metamonada</taxon>
        <taxon>Parabasalia</taxon>
        <taxon>Tritrichomonadida</taxon>
        <taxon>Tritrichomonadidae</taxon>
        <taxon>Tritrichomonas</taxon>
    </lineage>
</organism>
<dbReference type="GO" id="GO:0003743">
    <property type="term" value="F:translation initiation factor activity"/>
    <property type="evidence" value="ECO:0007669"/>
    <property type="project" value="UniProtKB-KW"/>
</dbReference>
<dbReference type="EMBL" id="JAPFFF010000037">
    <property type="protein sequence ID" value="KAK8842959.1"/>
    <property type="molecule type" value="Genomic_DNA"/>
</dbReference>
<accession>A0ABR2H9T1</accession>
<evidence type="ECO:0000313" key="7">
    <source>
        <dbReference type="Proteomes" id="UP001470230"/>
    </source>
</evidence>
<keyword evidence="3" id="KW-0648">Protein biosynthesis</keyword>
<evidence type="ECO:0000256" key="4">
    <source>
        <dbReference type="SAM" id="MobiDB-lite"/>
    </source>
</evidence>
<gene>
    <name evidence="6" type="ORF">M9Y10_025825</name>
</gene>
<sequence length="409" mass="49464">MSRFFIEEYSDEHEEESIENEELQIDFEEDNFTLVHPEEIPLEYFIFKLDQDNDKKDQDQIDNKCSNIIECRNLFDNILQNIDNNQIQKSHNEFNKLQDVYKQLQKGFKKNNVPNFFIKKLYEINQKINEQSRSSKQARTFQKDLKKFNRNFEEELAEYEKHPENFQNELDAELNTDQDENANDNFSMSSSYEEEEEKEENATENTNNNKEKNTPQNAEKANDDESIRKELDRYVQYRTDVIMKTDIDHLFIFYEKVTDEKLVRKFQLEICYAVSHVPDWQKISYRNILKILDFLPDLIHYVKGFVPFFGRLSKDLTWYSTKLTNASRTYHFYRTMHKFVNILNYFKQNLLQINEFKSYVRLEILFIGYLFCNEKCDISPHAMNMMKVLEKDIFNKSITNNYMYQTSLY</sequence>
<dbReference type="PANTHER" id="PTHR13937">
    <property type="entry name" value="EUKARYOTIC TRANSLATION INITATION FACTOR 3, SUBUNIT 8 EIF3S8 -RELATED"/>
    <property type="match status" value="1"/>
</dbReference>
<reference evidence="6 7" key="1">
    <citation type="submission" date="2024-04" db="EMBL/GenBank/DDBJ databases">
        <title>Tritrichomonas musculus Genome.</title>
        <authorList>
            <person name="Alves-Ferreira E."/>
            <person name="Grigg M."/>
            <person name="Lorenzi H."/>
            <person name="Galac M."/>
        </authorList>
    </citation>
    <scope>NUCLEOTIDE SEQUENCE [LARGE SCALE GENOMIC DNA]</scope>
    <source>
        <strain evidence="6 7">EAF2021</strain>
    </source>
</reference>
<evidence type="ECO:0000259" key="5">
    <source>
        <dbReference type="Pfam" id="PF05470"/>
    </source>
</evidence>
<dbReference type="PANTHER" id="PTHR13937:SF0">
    <property type="entry name" value="EUKARYOTIC TRANSLATION INITIATION FACTOR 3 SUBUNIT C-RELATED"/>
    <property type="match status" value="1"/>
</dbReference>
<dbReference type="Proteomes" id="UP001470230">
    <property type="component" value="Unassembled WGS sequence"/>
</dbReference>
<evidence type="ECO:0000256" key="2">
    <source>
        <dbReference type="ARBA" id="ARBA00022540"/>
    </source>
</evidence>
<keyword evidence="1" id="KW-0963">Cytoplasm</keyword>
<dbReference type="Pfam" id="PF05470">
    <property type="entry name" value="eIF-3c_N"/>
    <property type="match status" value="1"/>
</dbReference>
<proteinExistence type="predicted"/>
<feature type="region of interest" description="Disordered" evidence="4">
    <location>
        <begin position="175"/>
        <end position="225"/>
    </location>
</feature>
<protein>
    <submittedName>
        <fullName evidence="6">Translation initiation factor 3 subunit c</fullName>
    </submittedName>
</protein>
<evidence type="ECO:0000313" key="6">
    <source>
        <dbReference type="EMBL" id="KAK8842959.1"/>
    </source>
</evidence>
<evidence type="ECO:0000256" key="1">
    <source>
        <dbReference type="ARBA" id="ARBA00022490"/>
    </source>
</evidence>
<evidence type="ECO:0000256" key="3">
    <source>
        <dbReference type="ARBA" id="ARBA00022917"/>
    </source>
</evidence>
<keyword evidence="2 6" id="KW-0396">Initiation factor</keyword>
<dbReference type="InterPro" id="IPR008905">
    <property type="entry name" value="EIF3C_N_dom"/>
</dbReference>
<dbReference type="InterPro" id="IPR027516">
    <property type="entry name" value="EIF3C"/>
</dbReference>
<name>A0ABR2H9T1_9EUKA</name>